<dbReference type="AlphaFoldDB" id="Q1Q490"/>
<sequence length="63" mass="7130">MPCLLQLSCPCGFDPDAFPVFCEFCHALMKRTLVPTLSGLFYPDHINGYKKPGMLPFELKDVH</sequence>
<evidence type="ECO:0000313" key="1">
    <source>
        <dbReference type="EMBL" id="CAJ74831.1"/>
    </source>
</evidence>
<evidence type="ECO:0000313" key="3">
    <source>
        <dbReference type="Proteomes" id="UP000501926"/>
    </source>
</evidence>
<proteinExistence type="predicted"/>
<organism evidence="1">
    <name type="scientific">Kuenenia stuttgartiensis</name>
    <dbReference type="NCBI Taxonomy" id="174633"/>
    <lineage>
        <taxon>Bacteria</taxon>
        <taxon>Pseudomonadati</taxon>
        <taxon>Planctomycetota</taxon>
        <taxon>Candidatus Brocadiia</taxon>
        <taxon>Candidatus Brocadiales</taxon>
        <taxon>Candidatus Brocadiaceae</taxon>
        <taxon>Candidatus Kuenenia</taxon>
    </lineage>
</organism>
<evidence type="ECO:0000313" key="2">
    <source>
        <dbReference type="EMBL" id="QII12791.1"/>
    </source>
</evidence>
<dbReference type="EMBL" id="CT573071">
    <property type="protein sequence ID" value="CAJ74831.1"/>
    <property type="molecule type" value="Genomic_DNA"/>
</dbReference>
<reference evidence="1" key="1">
    <citation type="journal article" date="2006" name="Nature">
        <title>Deciphering the evolution and metabolism of an anammox bacterium from a community genome.</title>
        <authorList>
            <person name="Strous M."/>
            <person name="Pelletier E."/>
            <person name="Mangenot S."/>
            <person name="Rattei T."/>
            <person name="Lehner A."/>
            <person name="Taylor M.W."/>
            <person name="Horn M."/>
            <person name="Daims H."/>
            <person name="Bartol-Mavel D."/>
            <person name="Wincker P."/>
            <person name="Barbe V."/>
            <person name="Fonknechten N."/>
            <person name="Vallenet D."/>
            <person name="Segurens B."/>
            <person name="Schenowitz-Truong C."/>
            <person name="Medigue C."/>
            <person name="Collingro A."/>
            <person name="Snel B."/>
            <person name="Dutilh B.E."/>
            <person name="OpDenCamp H.J.M."/>
            <person name="vanDerDrift C."/>
            <person name="Cirpus I."/>
            <person name="vanDePas-Schoonen K.T."/>
            <person name="Harhangi H.R."/>
            <person name="vanNiftrik L."/>
            <person name="Schmid M."/>
            <person name="Keltjens J."/>
            <person name="vanDeVossenberg J."/>
            <person name="Kartal B."/>
            <person name="Meier H."/>
            <person name="Frishman D."/>
            <person name="Huynen M.A."/>
            <person name="Mewes H."/>
            <person name="Weissenbach J."/>
            <person name="Jetten M.S.M."/>
            <person name="Wagner M."/>
            <person name="LePaslier D."/>
        </authorList>
    </citation>
    <scope>NUCLEOTIDE SEQUENCE</scope>
</reference>
<reference evidence="2 3" key="3">
    <citation type="submission" date="2020-02" db="EMBL/GenBank/DDBJ databases">
        <title>Newly sequenced genome of strain CSTR1 showed variability in Candidatus Kuenenia stuttgartiensis genomes.</title>
        <authorList>
            <person name="Ding C."/>
            <person name="Adrian L."/>
        </authorList>
    </citation>
    <scope>NUCLEOTIDE SEQUENCE [LARGE SCALE GENOMIC DNA]</scope>
    <source>
        <strain evidence="2 3">CSTR1</strain>
    </source>
</reference>
<protein>
    <submittedName>
        <fullName evidence="1">Uncharacterized protein</fullName>
    </submittedName>
</protein>
<reference evidence="1" key="2">
    <citation type="submission" date="2006-01" db="EMBL/GenBank/DDBJ databases">
        <authorList>
            <person name="Genoscope"/>
        </authorList>
    </citation>
    <scope>NUCLEOTIDE SEQUENCE</scope>
</reference>
<dbReference type="EMBL" id="CP049055">
    <property type="protein sequence ID" value="QII12791.1"/>
    <property type="molecule type" value="Genomic_DNA"/>
</dbReference>
<accession>Q1Q490</accession>
<gene>
    <name evidence="2" type="ORF">KsCSTR_34120</name>
    <name evidence="1" type="ORF">kuste4068</name>
</gene>
<dbReference type="Proteomes" id="UP000501926">
    <property type="component" value="Chromosome"/>
</dbReference>
<name>Q1Q490_KUEST</name>